<dbReference type="PANTHER" id="PTHR42813">
    <property type="entry name" value="ZINC-TYPE ALCOHOL DEHYDROGENASE-LIKE"/>
    <property type="match status" value="1"/>
</dbReference>
<feature type="domain" description="Alcohol dehydrogenase-like N-terminal" evidence="4">
    <location>
        <begin position="24"/>
        <end position="143"/>
    </location>
</feature>
<dbReference type="AlphaFoldDB" id="A0A1D7UY15"/>
<dbReference type="SUPFAM" id="SSF50129">
    <property type="entry name" value="GroES-like"/>
    <property type="match status" value="1"/>
</dbReference>
<name>A0A1D7UY15_9LEPT</name>
<dbReference type="Gene3D" id="3.90.180.10">
    <property type="entry name" value="Medium-chain alcohol dehydrogenases, catalytic domain"/>
    <property type="match status" value="1"/>
</dbReference>
<dbReference type="GO" id="GO:0046872">
    <property type="term" value="F:metal ion binding"/>
    <property type="evidence" value="ECO:0007669"/>
    <property type="project" value="UniProtKB-KW"/>
</dbReference>
<evidence type="ECO:0000256" key="2">
    <source>
        <dbReference type="ARBA" id="ARBA00022723"/>
    </source>
</evidence>
<comment type="cofactor">
    <cofactor evidence="1">
        <name>Zn(2+)</name>
        <dbReference type="ChEBI" id="CHEBI:29105"/>
    </cofactor>
</comment>
<dbReference type="InterPro" id="IPR011032">
    <property type="entry name" value="GroES-like_sf"/>
</dbReference>
<evidence type="ECO:0000256" key="1">
    <source>
        <dbReference type="ARBA" id="ARBA00001947"/>
    </source>
</evidence>
<keyword evidence="6" id="KW-1185">Reference proteome</keyword>
<dbReference type="EMBL" id="CP015217">
    <property type="protein sequence ID" value="AOP34460.1"/>
    <property type="molecule type" value="Genomic_DNA"/>
</dbReference>
<keyword evidence="3" id="KW-0862">Zinc</keyword>
<dbReference type="Pfam" id="PF08240">
    <property type="entry name" value="ADH_N"/>
    <property type="match status" value="1"/>
</dbReference>
<dbReference type="Gene3D" id="3.40.50.720">
    <property type="entry name" value="NAD(P)-binding Rossmann-like Domain"/>
    <property type="match status" value="1"/>
</dbReference>
<organism evidence="5 6">
    <name type="scientific">Leptospira tipperaryensis</name>
    <dbReference type="NCBI Taxonomy" id="2564040"/>
    <lineage>
        <taxon>Bacteria</taxon>
        <taxon>Pseudomonadati</taxon>
        <taxon>Spirochaetota</taxon>
        <taxon>Spirochaetia</taxon>
        <taxon>Leptospirales</taxon>
        <taxon>Leptospiraceae</taxon>
        <taxon>Leptospira</taxon>
    </lineage>
</organism>
<proteinExistence type="predicted"/>
<protein>
    <submittedName>
        <fullName evidence="5">Alcohol dehydrogenase</fullName>
    </submittedName>
</protein>
<dbReference type="SUPFAM" id="SSF51735">
    <property type="entry name" value="NAD(P)-binding Rossmann-fold domains"/>
    <property type="match status" value="1"/>
</dbReference>
<evidence type="ECO:0000259" key="4">
    <source>
        <dbReference type="Pfam" id="PF08240"/>
    </source>
</evidence>
<sequence length="343" mass="37575">MKRIVFKKKNVLEWEEVPEPTIQGKNQAIVKPLAVSRCDLDIPIVNGDTLMRPGIPVGHEFVGVIVETSPEIENEFPKGTKVIIPFQVSCGLCPECMDGHSKACNSVPPASFYGMGPGAKQFGGALAERIWVPFAKQMLIPMPSSVDAIALAAISDNMVEAWKLVGQWLEKKPKTPVMILGGSASSIALYSASLAVGMGASEVLYIDNDEERLKIANELGATVAPYSSLPKSWTKRFPLIADCHGQKEGWDFCLRSLSTEGIYGCASVHWTNKLEIPYLELYNTGATVKIGKVDSKEFIPKMLEMIEEKKIQPEKVVTATCNFEDAIHAWPEPAVKLVVNMNL</sequence>
<accession>A0A1D7UY15</accession>
<evidence type="ECO:0000256" key="3">
    <source>
        <dbReference type="ARBA" id="ARBA00022833"/>
    </source>
</evidence>
<keyword evidence="2" id="KW-0479">Metal-binding</keyword>
<dbReference type="OrthoDB" id="9777057at2"/>
<gene>
    <name evidence="5" type="ORF">A0128_11735</name>
</gene>
<dbReference type="KEGG" id="laj:A0128_11735"/>
<evidence type="ECO:0000313" key="5">
    <source>
        <dbReference type="EMBL" id="AOP34460.1"/>
    </source>
</evidence>
<evidence type="ECO:0000313" key="6">
    <source>
        <dbReference type="Proteomes" id="UP000094197"/>
    </source>
</evidence>
<dbReference type="PANTHER" id="PTHR42813:SF7">
    <property type="entry name" value="ALCOHOL DEHYDROGENASE (ZN-DEPENDENT)-RELATED"/>
    <property type="match status" value="1"/>
</dbReference>
<dbReference type="Proteomes" id="UP000094197">
    <property type="component" value="Chromosome 1"/>
</dbReference>
<dbReference type="RefSeq" id="WP_069607687.1">
    <property type="nucleotide sequence ID" value="NZ_CP015217.1"/>
</dbReference>
<dbReference type="InterPro" id="IPR013154">
    <property type="entry name" value="ADH-like_N"/>
</dbReference>
<dbReference type="InterPro" id="IPR036291">
    <property type="entry name" value="NAD(P)-bd_dom_sf"/>
</dbReference>
<reference evidence="5 6" key="1">
    <citation type="submission" date="2016-04" db="EMBL/GenBank/DDBJ databases">
        <title>Complete genome seqeunce of Leptospira alstonii serovar Room22.</title>
        <authorList>
            <person name="Nally J.E."/>
            <person name="Bayles D.O."/>
            <person name="Hurley D."/>
            <person name="Fanning S."/>
            <person name="McMahon B.J."/>
            <person name="Arent Z."/>
        </authorList>
    </citation>
    <scope>NUCLEOTIDE SEQUENCE [LARGE SCALE GENOMIC DNA]</scope>
    <source>
        <strain evidence="5 6">GWTS #1</strain>
    </source>
</reference>